<organism evidence="9 10">
    <name type="scientific">Physocladia obscura</name>
    <dbReference type="NCBI Taxonomy" id="109957"/>
    <lineage>
        <taxon>Eukaryota</taxon>
        <taxon>Fungi</taxon>
        <taxon>Fungi incertae sedis</taxon>
        <taxon>Chytridiomycota</taxon>
        <taxon>Chytridiomycota incertae sedis</taxon>
        <taxon>Chytridiomycetes</taxon>
        <taxon>Chytridiales</taxon>
        <taxon>Chytriomycetaceae</taxon>
        <taxon>Physocladia</taxon>
    </lineage>
</organism>
<dbReference type="FunFam" id="1.25.40.10:FF:000010">
    <property type="entry name" value="Stress-induced phosphoprotein 1"/>
    <property type="match status" value="1"/>
</dbReference>
<dbReference type="SUPFAM" id="SSF48452">
    <property type="entry name" value="TPR-like"/>
    <property type="match status" value="3"/>
</dbReference>
<feature type="repeat" description="TPR" evidence="6">
    <location>
        <begin position="502"/>
        <end position="535"/>
    </location>
</feature>
<dbReference type="Pfam" id="PF13432">
    <property type="entry name" value="TPR_16"/>
    <property type="match status" value="1"/>
</dbReference>
<proteinExistence type="predicted"/>
<reference evidence="9" key="1">
    <citation type="submission" date="2020-05" db="EMBL/GenBank/DDBJ databases">
        <title>Phylogenomic resolution of chytrid fungi.</title>
        <authorList>
            <person name="Stajich J.E."/>
            <person name="Amses K."/>
            <person name="Simmons R."/>
            <person name="Seto K."/>
            <person name="Myers J."/>
            <person name="Bonds A."/>
            <person name="Quandt C.A."/>
            <person name="Barry K."/>
            <person name="Liu P."/>
            <person name="Grigoriev I."/>
            <person name="Longcore J.E."/>
            <person name="James T.Y."/>
        </authorList>
    </citation>
    <scope>NUCLEOTIDE SEQUENCE</scope>
    <source>
        <strain evidence="9">JEL0513</strain>
    </source>
</reference>
<gene>
    <name evidence="9" type="primary">STI1_2</name>
    <name evidence="9" type="ORF">HK100_011727</name>
</gene>
<evidence type="ECO:0000259" key="8">
    <source>
        <dbReference type="PROSITE" id="PS51352"/>
    </source>
</evidence>
<feature type="repeat" description="TPR" evidence="6">
    <location>
        <begin position="442"/>
        <end position="475"/>
    </location>
</feature>
<feature type="compositionally biased region" description="Acidic residues" evidence="7">
    <location>
        <begin position="347"/>
        <end position="356"/>
    </location>
</feature>
<keyword evidence="3" id="KW-0677">Repeat</keyword>
<evidence type="ECO:0000313" key="9">
    <source>
        <dbReference type="EMBL" id="KAJ3123090.1"/>
    </source>
</evidence>
<feature type="repeat" description="TPR" evidence="6">
    <location>
        <begin position="182"/>
        <end position="215"/>
    </location>
</feature>
<dbReference type="Pfam" id="PF00085">
    <property type="entry name" value="Thioredoxin"/>
    <property type="match status" value="1"/>
</dbReference>
<dbReference type="GO" id="GO:0005737">
    <property type="term" value="C:cytoplasm"/>
    <property type="evidence" value="ECO:0007669"/>
    <property type="project" value="UniProtKB-SubCell"/>
</dbReference>
<dbReference type="SUPFAM" id="SSF52833">
    <property type="entry name" value="Thioredoxin-like"/>
    <property type="match status" value="1"/>
</dbReference>
<keyword evidence="10" id="KW-1185">Reference proteome</keyword>
<evidence type="ECO:0000313" key="10">
    <source>
        <dbReference type="Proteomes" id="UP001211907"/>
    </source>
</evidence>
<accession>A0AAD5T3C1</accession>
<feature type="non-terminal residue" evidence="9">
    <location>
        <position position="1"/>
    </location>
</feature>
<dbReference type="SMART" id="SM00727">
    <property type="entry name" value="STI1"/>
    <property type="match status" value="2"/>
</dbReference>
<feature type="domain" description="Thioredoxin" evidence="8">
    <location>
        <begin position="1"/>
        <end position="126"/>
    </location>
</feature>
<dbReference type="InterPro" id="IPR006636">
    <property type="entry name" value="STI1_HS-bd"/>
</dbReference>
<dbReference type="Gene3D" id="1.25.40.10">
    <property type="entry name" value="Tetratricopeptide repeat domain"/>
    <property type="match status" value="3"/>
</dbReference>
<dbReference type="Pfam" id="PF00515">
    <property type="entry name" value="TPR_1"/>
    <property type="match status" value="1"/>
</dbReference>
<evidence type="ECO:0000256" key="1">
    <source>
        <dbReference type="ARBA" id="ARBA00004496"/>
    </source>
</evidence>
<dbReference type="Pfam" id="PF17830">
    <property type="entry name" value="STI1-HOP_DP"/>
    <property type="match status" value="2"/>
</dbReference>
<sequence>MGGQTIAIHSEDEFSKYVNNSKLTLVDFTATWCGPCKAVAPRFEALSSEYGNVNFLKVDVDDQKSIAATYEVSAMPTFMFFKNGEQLDQVVGADIAKVEQLLKTYSADTSALSAEELKAAGNKAFSAGNHTVAIKYFSDAISKDPKNHVLYSNRSASYTSIKNYSKALIDAEECIKINPGWAKGYSRKGAALHGLAKYQEAVDAYNRGLEIEPNNAATKKSLEEAKALIRDDSDAEEAGLGKLFGGDVFSKIAGNPKLSPLLSQPDYVQKIAEIQKNPKNINLYMQDPRIMNTMLGLMGLDGATAMGRDEMDSQIREDAKMEEVKEEVKPAPAKPREAAKPKSPEPMEVEEEVADEEKEKKNKRAKSDKAKEAGNALYKKRAFTEALAKYNEALELDDTNVAVLTNKSAVQFEMGDFDACIKTCDNAVEKGREQRADYKLIAKAFARMGSAYQKLSDLPNAIKYFEKSLSEHRTPDVLTKLREVEKLQKAAEKEAYRDPSLADAARELGNELFKKHSYADAVKHYTEAIKRNDQDPRNYSNRAACYIKLMALPEADKDCDEALKLDPSFVKAYVRKASILVAKRDWLKAIDACNEAKEKDVEKKHGAEIDGVLMKAYAGLNEVQSGGGSREEVLENAMKNPEVQKIMADPVMKSILQQMQEDPAAARDHMKNPDVAAKIRTLINAGIIQT</sequence>
<feature type="repeat" description="TPR" evidence="6">
    <location>
        <begin position="114"/>
        <end position="147"/>
    </location>
</feature>
<dbReference type="GO" id="GO:0051879">
    <property type="term" value="F:Hsp90 protein binding"/>
    <property type="evidence" value="ECO:0007669"/>
    <property type="project" value="TreeGrafter"/>
</dbReference>
<dbReference type="CDD" id="cd02947">
    <property type="entry name" value="TRX_family"/>
    <property type="match status" value="1"/>
</dbReference>
<dbReference type="InterPro" id="IPR041243">
    <property type="entry name" value="STI1/HOP_DP"/>
</dbReference>
<dbReference type="InterPro" id="IPR019734">
    <property type="entry name" value="TPR_rpt"/>
</dbReference>
<evidence type="ECO:0000256" key="2">
    <source>
        <dbReference type="ARBA" id="ARBA00022490"/>
    </source>
</evidence>
<feature type="compositionally biased region" description="Basic and acidic residues" evidence="7">
    <location>
        <begin position="357"/>
        <end position="371"/>
    </location>
</feature>
<evidence type="ECO:0000256" key="7">
    <source>
        <dbReference type="SAM" id="MobiDB-lite"/>
    </source>
</evidence>
<comment type="caution">
    <text evidence="9">The sequence shown here is derived from an EMBL/GenBank/DDBJ whole genome shotgun (WGS) entry which is preliminary data.</text>
</comment>
<dbReference type="PROSITE" id="PS51352">
    <property type="entry name" value="THIOREDOXIN_2"/>
    <property type="match status" value="1"/>
</dbReference>
<dbReference type="FunFam" id="1.10.260.100:FF:000002">
    <property type="entry name" value="Stress-induced-phosphoprotein 1 (Hsp70/Hsp90-organizing)"/>
    <property type="match status" value="1"/>
</dbReference>
<keyword evidence="4 6" id="KW-0802">TPR repeat</keyword>
<name>A0AAD5T3C1_9FUNG</name>
<dbReference type="InterPro" id="IPR011990">
    <property type="entry name" value="TPR-like_helical_dom_sf"/>
</dbReference>
<keyword evidence="5" id="KW-1015">Disulfide bond</keyword>
<dbReference type="Gene3D" id="1.10.260.100">
    <property type="match status" value="2"/>
</dbReference>
<evidence type="ECO:0000256" key="6">
    <source>
        <dbReference type="PROSITE-ProRule" id="PRU00339"/>
    </source>
</evidence>
<evidence type="ECO:0000256" key="4">
    <source>
        <dbReference type="ARBA" id="ARBA00022803"/>
    </source>
</evidence>
<dbReference type="PANTHER" id="PTHR22904">
    <property type="entry name" value="TPR REPEAT CONTAINING PROTEIN"/>
    <property type="match status" value="1"/>
</dbReference>
<dbReference type="FunFam" id="1.25.40.10:FF:000020">
    <property type="entry name" value="Stress-induced phosphoprotein 1"/>
    <property type="match status" value="1"/>
</dbReference>
<dbReference type="PROSITE" id="PS50005">
    <property type="entry name" value="TPR"/>
    <property type="match status" value="5"/>
</dbReference>
<feature type="region of interest" description="Disordered" evidence="7">
    <location>
        <begin position="322"/>
        <end position="371"/>
    </location>
</feature>
<feature type="compositionally biased region" description="Basic and acidic residues" evidence="7">
    <location>
        <begin position="322"/>
        <end position="345"/>
    </location>
</feature>
<protein>
    <submittedName>
        <fullName evidence="9">Hsp90 cochaperone</fullName>
    </submittedName>
</protein>
<dbReference type="EMBL" id="JADGJH010000761">
    <property type="protein sequence ID" value="KAJ3123090.1"/>
    <property type="molecule type" value="Genomic_DNA"/>
</dbReference>
<dbReference type="FunFam" id="3.40.30.10:FF:000245">
    <property type="entry name" value="Thioredoxin"/>
    <property type="match status" value="1"/>
</dbReference>
<evidence type="ECO:0000256" key="5">
    <source>
        <dbReference type="ARBA" id="ARBA00023157"/>
    </source>
</evidence>
<dbReference type="SMART" id="SM00028">
    <property type="entry name" value="TPR"/>
    <property type="match status" value="9"/>
</dbReference>
<dbReference type="PRINTS" id="PR00421">
    <property type="entry name" value="THIOREDOXIN"/>
</dbReference>
<dbReference type="Proteomes" id="UP001211907">
    <property type="component" value="Unassembled WGS sequence"/>
</dbReference>
<dbReference type="InterPro" id="IPR017937">
    <property type="entry name" value="Thioredoxin_CS"/>
</dbReference>
<evidence type="ECO:0000256" key="3">
    <source>
        <dbReference type="ARBA" id="ARBA00022737"/>
    </source>
</evidence>
<keyword evidence="2" id="KW-0963">Cytoplasm</keyword>
<dbReference type="Gene3D" id="3.40.30.10">
    <property type="entry name" value="Glutaredoxin"/>
    <property type="match status" value="1"/>
</dbReference>
<dbReference type="PROSITE" id="PS50293">
    <property type="entry name" value="TPR_REGION"/>
    <property type="match status" value="1"/>
</dbReference>
<comment type="subcellular location">
    <subcellularLocation>
        <location evidence="1">Cytoplasm</location>
    </subcellularLocation>
</comment>
<dbReference type="GO" id="GO:0006950">
    <property type="term" value="P:response to stress"/>
    <property type="evidence" value="ECO:0007669"/>
    <property type="project" value="UniProtKB-ARBA"/>
</dbReference>
<feature type="repeat" description="TPR" evidence="6">
    <location>
        <begin position="367"/>
        <end position="400"/>
    </location>
</feature>
<dbReference type="PANTHER" id="PTHR22904:SF523">
    <property type="entry name" value="STRESS-INDUCED-PHOSPHOPROTEIN 1"/>
    <property type="match status" value="1"/>
</dbReference>
<dbReference type="Pfam" id="PF13181">
    <property type="entry name" value="TPR_8"/>
    <property type="match status" value="1"/>
</dbReference>
<dbReference type="InterPro" id="IPR013766">
    <property type="entry name" value="Thioredoxin_domain"/>
</dbReference>
<dbReference type="PROSITE" id="PS00194">
    <property type="entry name" value="THIOREDOXIN_1"/>
    <property type="match status" value="1"/>
</dbReference>
<dbReference type="AlphaFoldDB" id="A0AAD5T3C1"/>
<dbReference type="InterPro" id="IPR036249">
    <property type="entry name" value="Thioredoxin-like_sf"/>
</dbReference>